<dbReference type="STRING" id="1035195.HMPREF9997_01802"/>
<comment type="caution">
    <text evidence="2">The sequence shown here is derived from an EMBL/GenBank/DDBJ whole genome shotgun (WGS) entry which is preliminary data.</text>
</comment>
<keyword evidence="3" id="KW-1185">Reference proteome</keyword>
<dbReference type="PATRIC" id="fig|1035195.3.peg.1629"/>
<dbReference type="InterPro" id="IPR050765">
    <property type="entry name" value="Riboflavin_Biosynth_HTPR"/>
</dbReference>
<reference evidence="2 3" key="1">
    <citation type="submission" date="2012-05" db="EMBL/GenBank/DDBJ databases">
        <authorList>
            <person name="Weinstock G."/>
            <person name="Sodergren E."/>
            <person name="Lobos E.A."/>
            <person name="Fulton L."/>
            <person name="Fulton R."/>
            <person name="Courtney L."/>
            <person name="Fronick C."/>
            <person name="O'Laughlin M."/>
            <person name="Godfrey J."/>
            <person name="Wilson R.M."/>
            <person name="Miner T."/>
            <person name="Farmer C."/>
            <person name="Delehaunty K."/>
            <person name="Cordes M."/>
            <person name="Minx P."/>
            <person name="Tomlinson C."/>
            <person name="Chen J."/>
            <person name="Wollam A."/>
            <person name="Pepin K.H."/>
            <person name="Bhonagiri V."/>
            <person name="Zhang X."/>
            <person name="Suruliraj S."/>
            <person name="Warren W."/>
            <person name="Mitreva M."/>
            <person name="Mardis E.R."/>
            <person name="Wilson R.K."/>
        </authorList>
    </citation>
    <scope>NUCLEOTIDE SEQUENCE [LARGE SCALE GENOMIC DNA]</scope>
    <source>
        <strain evidence="2 3">F0235</strain>
    </source>
</reference>
<dbReference type="Gene3D" id="3.40.430.10">
    <property type="entry name" value="Dihydrofolate Reductase, subunit A"/>
    <property type="match status" value="1"/>
</dbReference>
<dbReference type="RefSeq" id="WP_006064027.1">
    <property type="nucleotide sequence ID" value="NZ_KB290831.1"/>
</dbReference>
<evidence type="ECO:0000259" key="1">
    <source>
        <dbReference type="Pfam" id="PF01872"/>
    </source>
</evidence>
<dbReference type="Pfam" id="PF01872">
    <property type="entry name" value="RibD_C"/>
    <property type="match status" value="1"/>
</dbReference>
<dbReference type="EMBL" id="AMEM01000023">
    <property type="protein sequence ID" value="EKX89556.1"/>
    <property type="molecule type" value="Genomic_DNA"/>
</dbReference>
<evidence type="ECO:0000313" key="2">
    <source>
        <dbReference type="EMBL" id="EKX89556.1"/>
    </source>
</evidence>
<accession>L1MF39</accession>
<gene>
    <name evidence="2" type="ORF">HMPREF9997_01802</name>
</gene>
<feature type="domain" description="Bacterial bifunctional deaminase-reductase C-terminal" evidence="1">
    <location>
        <begin position="4"/>
        <end position="181"/>
    </location>
</feature>
<dbReference type="InterPro" id="IPR024072">
    <property type="entry name" value="DHFR-like_dom_sf"/>
</dbReference>
<dbReference type="Proteomes" id="UP000010445">
    <property type="component" value="Unassembled WGS sequence"/>
</dbReference>
<dbReference type="HOGENOM" id="CLU_043966_4_0_11"/>
<sequence>MRNLTYYVATSLDGKIASPQGDWADFLSEGDHMNVILTEFGDAIPTHVHAHIGTSPSNTLFDTVIMGWNTYTPALDAGITSPYQHLRQIVVSHKSHDLPADLELTHDPVTTVKDLKDQPGKDIWLAGGGLLASSLLPLIDRLILKINPVVFAAGIPLFAGADYMPTQFALTELRTFSSGVAIAEYARQN</sequence>
<dbReference type="OrthoDB" id="195113at2"/>
<dbReference type="PANTHER" id="PTHR38011">
    <property type="entry name" value="DIHYDROFOLATE REDUCTASE FAMILY PROTEIN (AFU_ORTHOLOGUE AFUA_8G06820)"/>
    <property type="match status" value="1"/>
</dbReference>
<name>L1MF39_9CORY</name>
<dbReference type="InterPro" id="IPR002734">
    <property type="entry name" value="RibDG_C"/>
</dbReference>
<dbReference type="PANTHER" id="PTHR38011:SF11">
    <property type="entry name" value="2,5-DIAMINO-6-RIBOSYLAMINO-4(3H)-PYRIMIDINONE 5'-PHOSPHATE REDUCTASE"/>
    <property type="match status" value="1"/>
</dbReference>
<dbReference type="GO" id="GO:0009231">
    <property type="term" value="P:riboflavin biosynthetic process"/>
    <property type="evidence" value="ECO:0007669"/>
    <property type="project" value="InterPro"/>
</dbReference>
<dbReference type="AlphaFoldDB" id="L1MF39"/>
<dbReference type="SUPFAM" id="SSF53597">
    <property type="entry name" value="Dihydrofolate reductase-like"/>
    <property type="match status" value="1"/>
</dbReference>
<dbReference type="GO" id="GO:0008703">
    <property type="term" value="F:5-amino-6-(5-phosphoribosylamino)uracil reductase activity"/>
    <property type="evidence" value="ECO:0007669"/>
    <property type="project" value="InterPro"/>
</dbReference>
<evidence type="ECO:0000313" key="3">
    <source>
        <dbReference type="Proteomes" id="UP000010445"/>
    </source>
</evidence>
<organism evidence="2 3">
    <name type="scientific">Corynebacterium durum F0235</name>
    <dbReference type="NCBI Taxonomy" id="1035195"/>
    <lineage>
        <taxon>Bacteria</taxon>
        <taxon>Bacillati</taxon>
        <taxon>Actinomycetota</taxon>
        <taxon>Actinomycetes</taxon>
        <taxon>Mycobacteriales</taxon>
        <taxon>Corynebacteriaceae</taxon>
        <taxon>Corynebacterium</taxon>
    </lineage>
</organism>
<proteinExistence type="predicted"/>
<protein>
    <submittedName>
        <fullName evidence="2">Riboflavin biosynthesis protein RibD</fullName>
    </submittedName>
</protein>
<dbReference type="eggNOG" id="COG0262">
    <property type="taxonomic scope" value="Bacteria"/>
</dbReference>